<feature type="domain" description="DhaK" evidence="2">
    <location>
        <begin position="1"/>
        <end position="239"/>
    </location>
</feature>
<dbReference type="InterPro" id="IPR004006">
    <property type="entry name" value="DhaK_dom"/>
</dbReference>
<feature type="compositionally biased region" description="Basic and acidic residues" evidence="1">
    <location>
        <begin position="372"/>
        <end position="382"/>
    </location>
</feature>
<dbReference type="OrthoDB" id="4152926at2759"/>
<dbReference type="GO" id="GO:0004371">
    <property type="term" value="F:glycerone kinase activity"/>
    <property type="evidence" value="ECO:0007669"/>
    <property type="project" value="InterPro"/>
</dbReference>
<dbReference type="PROSITE" id="PS51481">
    <property type="entry name" value="DHAK"/>
    <property type="match status" value="1"/>
</dbReference>
<dbReference type="EMBL" id="LVYI01000001">
    <property type="protein sequence ID" value="OAP64801.1"/>
    <property type="molecule type" value="Genomic_DNA"/>
</dbReference>
<dbReference type="STRING" id="1367422.A0A178ZZN6"/>
<dbReference type="Proteomes" id="UP000078343">
    <property type="component" value="Unassembled WGS sequence"/>
</dbReference>
<dbReference type="GO" id="GO:0006071">
    <property type="term" value="P:glycerol metabolic process"/>
    <property type="evidence" value="ECO:0007669"/>
    <property type="project" value="InterPro"/>
</dbReference>
<reference evidence="3 4" key="1">
    <citation type="submission" date="2016-04" db="EMBL/GenBank/DDBJ databases">
        <title>Draft genome of Fonsecaea erecta CBS 125763.</title>
        <authorList>
            <person name="Weiss V.A."/>
            <person name="Vicente V.A."/>
            <person name="Raittz R.T."/>
            <person name="Moreno L.F."/>
            <person name="De Souza E.M."/>
            <person name="Pedrosa F.O."/>
            <person name="Steffens M.B."/>
            <person name="Faoro H."/>
            <person name="Tadra-Sfeir M.Z."/>
            <person name="Najafzadeh M.J."/>
            <person name="Felipe M.S."/>
            <person name="Teixeira M."/>
            <person name="Sun J."/>
            <person name="Xi L."/>
            <person name="Gomes R."/>
            <person name="De Azevedo C.M."/>
            <person name="Salgado C.G."/>
            <person name="Da Silva M.B."/>
            <person name="Nascimento M.F."/>
            <person name="Queiroz-Telles F."/>
            <person name="Attili D.S."/>
            <person name="Gorbushina A."/>
        </authorList>
    </citation>
    <scope>NUCLEOTIDE SEQUENCE [LARGE SCALE GENOMIC DNA]</scope>
    <source>
        <strain evidence="3 4">CBS 125763</strain>
    </source>
</reference>
<comment type="caution">
    <text evidence="3">The sequence shown here is derived from an EMBL/GenBank/DDBJ whole genome shotgun (WGS) entry which is preliminary data.</text>
</comment>
<proteinExistence type="predicted"/>
<feature type="region of interest" description="Disordered" evidence="1">
    <location>
        <begin position="408"/>
        <end position="438"/>
    </location>
</feature>
<gene>
    <name evidence="3" type="ORF">AYL99_00773</name>
</gene>
<feature type="region of interest" description="Disordered" evidence="1">
    <location>
        <begin position="89"/>
        <end position="108"/>
    </location>
</feature>
<accession>A0A178ZZN6</accession>
<evidence type="ECO:0000259" key="2">
    <source>
        <dbReference type="PROSITE" id="PS51481"/>
    </source>
</evidence>
<feature type="compositionally biased region" description="Basic and acidic residues" evidence="1">
    <location>
        <begin position="277"/>
        <end position="286"/>
    </location>
</feature>
<feature type="compositionally biased region" description="Acidic residues" evidence="1">
    <location>
        <begin position="345"/>
        <end position="355"/>
    </location>
</feature>
<evidence type="ECO:0000313" key="3">
    <source>
        <dbReference type="EMBL" id="OAP64801.1"/>
    </source>
</evidence>
<dbReference type="RefSeq" id="XP_018698168.1">
    <property type="nucleotide sequence ID" value="XM_018832289.1"/>
</dbReference>
<evidence type="ECO:0000313" key="4">
    <source>
        <dbReference type="Proteomes" id="UP000078343"/>
    </source>
</evidence>
<keyword evidence="4" id="KW-1185">Reference proteome</keyword>
<evidence type="ECO:0000256" key="1">
    <source>
        <dbReference type="SAM" id="MobiDB-lite"/>
    </source>
</evidence>
<feature type="compositionally biased region" description="Basic and acidic residues" evidence="1">
    <location>
        <begin position="313"/>
        <end position="344"/>
    </location>
</feature>
<feature type="region of interest" description="Disordered" evidence="1">
    <location>
        <begin position="254"/>
        <end position="382"/>
    </location>
</feature>
<organism evidence="3 4">
    <name type="scientific">Fonsecaea erecta</name>
    <dbReference type="NCBI Taxonomy" id="1367422"/>
    <lineage>
        <taxon>Eukaryota</taxon>
        <taxon>Fungi</taxon>
        <taxon>Dikarya</taxon>
        <taxon>Ascomycota</taxon>
        <taxon>Pezizomycotina</taxon>
        <taxon>Eurotiomycetes</taxon>
        <taxon>Chaetothyriomycetidae</taxon>
        <taxon>Chaetothyriales</taxon>
        <taxon>Herpotrichiellaceae</taxon>
        <taxon>Fonsecaea</taxon>
    </lineage>
</organism>
<sequence length="438" mass="47905">MDIPDAQAQTMSILDLPGSLGVNVDDIISFSEEGATHEDTGAGHTGAGILLVAKICDAVLHWGGYGDEDAQKVANLVARNLITCEASHVEGEHQISSDEHSNSGDMEREVPGKTVASMLKKLLDPTVPHPRHVHINSNEPVLLINFEQNFHPKDRNHVNDVVDATVEQLQQQWNVWPVRVYGHVGALTRRELEGAGNAAKYGDMRDGRFSMTLLNVVNTEIGGPSMPQLLDASCDAPEWRRYVRREVWRGRDLVSREEGEGSWSQQDDVAAAEADNASERSFRSENGDDDDQSVGSDELSLAIPKSPEQPESLGREDEATEAHEQGDLENGAHRESQHSAHLEESFESGIDDGDNDREAASATTQSEPPSQDVKHPTWERHDDSTSLIDLIRSQALMLAPFGIEDAGHGVGDIEGELTKSRSERVGSPSPEEDEFVVV</sequence>
<dbReference type="GeneID" id="30004943"/>
<dbReference type="AlphaFoldDB" id="A0A178ZZN6"/>
<protein>
    <recommendedName>
        <fullName evidence="2">DhaK domain-containing protein</fullName>
    </recommendedName>
</protein>
<name>A0A178ZZN6_9EURO</name>